<reference evidence="8 9" key="1">
    <citation type="submission" date="2021-09" db="EMBL/GenBank/DDBJ databases">
        <title>Lysobacter sp. 13A isolated from the river sediment.</title>
        <authorList>
            <person name="Liu H."/>
            <person name="Li S."/>
            <person name="Mao S."/>
        </authorList>
    </citation>
    <scope>NUCLEOTIDE SEQUENCE [LARGE SCALE GENOMIC DNA]</scope>
    <source>
        <strain evidence="8 9">13A</strain>
    </source>
</reference>
<evidence type="ECO:0000256" key="4">
    <source>
        <dbReference type="ARBA" id="ARBA00023136"/>
    </source>
</evidence>
<evidence type="ECO:0000259" key="7">
    <source>
        <dbReference type="Pfam" id="PF02656"/>
    </source>
</evidence>
<feature type="domain" description="DUF202" evidence="7">
    <location>
        <begin position="32"/>
        <end position="105"/>
    </location>
</feature>
<proteinExistence type="predicted"/>
<evidence type="ECO:0000256" key="3">
    <source>
        <dbReference type="ARBA" id="ARBA00022989"/>
    </source>
</evidence>
<organism evidence="8 9">
    <name type="scientific">Novilysobacter selenitireducens</name>
    <dbReference type="NCBI Taxonomy" id="2872639"/>
    <lineage>
        <taxon>Bacteria</taxon>
        <taxon>Pseudomonadati</taxon>
        <taxon>Pseudomonadota</taxon>
        <taxon>Gammaproteobacteria</taxon>
        <taxon>Lysobacterales</taxon>
        <taxon>Lysobacteraceae</taxon>
        <taxon>Novilysobacter</taxon>
    </lineage>
</organism>
<comment type="caution">
    <text evidence="8">The sequence shown here is derived from an EMBL/GenBank/DDBJ whole genome shotgun (WGS) entry which is preliminary data.</text>
</comment>
<name>A0ABS7T5H8_9GAMM</name>
<protein>
    <submittedName>
        <fullName evidence="8">DUF202 domain-containing protein</fullName>
    </submittedName>
</protein>
<keyword evidence="3 6" id="KW-1133">Transmembrane helix</keyword>
<evidence type="ECO:0000256" key="6">
    <source>
        <dbReference type="SAM" id="Phobius"/>
    </source>
</evidence>
<keyword evidence="2 6" id="KW-0812">Transmembrane</keyword>
<keyword evidence="9" id="KW-1185">Reference proteome</keyword>
<feature type="transmembrane region" description="Helical" evidence="6">
    <location>
        <begin position="132"/>
        <end position="153"/>
    </location>
</feature>
<evidence type="ECO:0000256" key="5">
    <source>
        <dbReference type="SAM" id="MobiDB-lite"/>
    </source>
</evidence>
<keyword evidence="4 6" id="KW-0472">Membrane</keyword>
<sequence>MAEIDHSSSDNWIGGDRSTELSSHRTGMSFERTRMSADRTLMSILRTSLSLIGFGFTIFQFFRYLALNVGAEATVTTDSAKNFGLALVLLGELLLALGIWRHIRFMLMLRREHAAMEQQALLHGPRRFEISVTLVISILLLAIGVTALSGMVLRTGPFD</sequence>
<evidence type="ECO:0000256" key="1">
    <source>
        <dbReference type="ARBA" id="ARBA00004127"/>
    </source>
</evidence>
<dbReference type="Proteomes" id="UP001430954">
    <property type="component" value="Unassembled WGS sequence"/>
</dbReference>
<evidence type="ECO:0000313" key="9">
    <source>
        <dbReference type="Proteomes" id="UP001430954"/>
    </source>
</evidence>
<evidence type="ECO:0000313" key="8">
    <source>
        <dbReference type="EMBL" id="MBZ4039119.1"/>
    </source>
</evidence>
<dbReference type="InterPro" id="IPR003807">
    <property type="entry name" value="DUF202"/>
</dbReference>
<comment type="subcellular location">
    <subcellularLocation>
        <location evidence="1">Endomembrane system</location>
        <topology evidence="1">Multi-pass membrane protein</topology>
    </subcellularLocation>
</comment>
<evidence type="ECO:0000256" key="2">
    <source>
        <dbReference type="ARBA" id="ARBA00022692"/>
    </source>
</evidence>
<gene>
    <name evidence="8" type="ORF">K6753_06180</name>
</gene>
<feature type="region of interest" description="Disordered" evidence="5">
    <location>
        <begin position="1"/>
        <end position="24"/>
    </location>
</feature>
<accession>A0ABS7T5H8</accession>
<dbReference type="EMBL" id="JAINZW010000002">
    <property type="protein sequence ID" value="MBZ4039119.1"/>
    <property type="molecule type" value="Genomic_DNA"/>
</dbReference>
<feature type="transmembrane region" description="Helical" evidence="6">
    <location>
        <begin position="82"/>
        <end position="100"/>
    </location>
</feature>
<feature type="transmembrane region" description="Helical" evidence="6">
    <location>
        <begin position="44"/>
        <end position="62"/>
    </location>
</feature>
<dbReference type="RefSeq" id="WP_223675376.1">
    <property type="nucleotide sequence ID" value="NZ_JAINZW010000002.1"/>
</dbReference>
<dbReference type="Pfam" id="PF02656">
    <property type="entry name" value="DUF202"/>
    <property type="match status" value="1"/>
</dbReference>